<keyword evidence="1" id="KW-0472">Membrane</keyword>
<keyword evidence="1" id="KW-0812">Transmembrane</keyword>
<name>A0ABT6CIK6_9SPHN</name>
<evidence type="ECO:0000313" key="2">
    <source>
        <dbReference type="EMBL" id="MDF8333764.1"/>
    </source>
</evidence>
<dbReference type="Proteomes" id="UP001222770">
    <property type="component" value="Unassembled WGS sequence"/>
</dbReference>
<protein>
    <recommendedName>
        <fullName evidence="4">OmpR/PhoB-type domain-containing protein</fullName>
    </recommendedName>
</protein>
<evidence type="ECO:0008006" key="4">
    <source>
        <dbReference type="Google" id="ProtNLM"/>
    </source>
</evidence>
<sequence length="417" mass="45307">MDSPDEAKDTPVSADMAREIARFRASLSASRSAAQLKLFDFLAERSADARSPKEIEIALAVFGNDAGLADSAGDSGVRVYVHRLRKRIDEFYAGQDGPRLVIPKGEYRLVLQAPEVTAATASRLHLLMQSVQRRAHRHLLVLAAIPCIAIAAAVLLPASDRIDSDTRTLGASRFWSNLDDGAPVTLAAGDSYLLAETRDQRVVSRLIRDPAIQSREQLGQHLKSHPDAFYRLYDLDLHFAPVGTAEAAWELQAALPPTRSGKVRKSLVVPLSGADEQALRAPTVVYVGRLADLGQLSSTFVATSRFRTDGDAAVRDLASGRLHVPPMPDRQDATPSGQSDLGLVASMRSADGRRIIFVTGLGDLATQDMVRLVTDGAALREIEQRQPGRKLYEALFEVRSIDGIQTDRRLVASHPLG</sequence>
<keyword evidence="3" id="KW-1185">Reference proteome</keyword>
<evidence type="ECO:0000256" key="1">
    <source>
        <dbReference type="SAM" id="Phobius"/>
    </source>
</evidence>
<accession>A0ABT6CIK6</accession>
<evidence type="ECO:0000313" key="3">
    <source>
        <dbReference type="Proteomes" id="UP001222770"/>
    </source>
</evidence>
<reference evidence="2 3" key="1">
    <citation type="submission" date="2023-03" db="EMBL/GenBank/DDBJ databases">
        <title>Novosphingobium cyanobacteriorum sp. nov., isolated from a eutrophic reservoir during the Microcystis bloom period.</title>
        <authorList>
            <person name="Kang M."/>
            <person name="Le V."/>
            <person name="Ko S.-R."/>
            <person name="Lee S.-A."/>
            <person name="Ahn C.-Y."/>
        </authorList>
    </citation>
    <scope>NUCLEOTIDE SEQUENCE [LARGE SCALE GENOMIC DNA]</scope>
    <source>
        <strain evidence="2 3">HBC54</strain>
    </source>
</reference>
<feature type="transmembrane region" description="Helical" evidence="1">
    <location>
        <begin position="139"/>
        <end position="158"/>
    </location>
</feature>
<proteinExistence type="predicted"/>
<organism evidence="2 3">
    <name type="scientific">Novosphingobium cyanobacteriorum</name>
    <dbReference type="NCBI Taxonomy" id="3024215"/>
    <lineage>
        <taxon>Bacteria</taxon>
        <taxon>Pseudomonadati</taxon>
        <taxon>Pseudomonadota</taxon>
        <taxon>Alphaproteobacteria</taxon>
        <taxon>Sphingomonadales</taxon>
        <taxon>Sphingomonadaceae</taxon>
        <taxon>Novosphingobium</taxon>
    </lineage>
</organism>
<comment type="caution">
    <text evidence="2">The sequence shown here is derived from an EMBL/GenBank/DDBJ whole genome shotgun (WGS) entry which is preliminary data.</text>
</comment>
<dbReference type="EMBL" id="JAROCY010000009">
    <property type="protein sequence ID" value="MDF8333764.1"/>
    <property type="molecule type" value="Genomic_DNA"/>
</dbReference>
<gene>
    <name evidence="2" type="ORF">POM99_11175</name>
</gene>
<keyword evidence="1" id="KW-1133">Transmembrane helix</keyword>
<dbReference type="RefSeq" id="WP_277277777.1">
    <property type="nucleotide sequence ID" value="NZ_JAROCY010000009.1"/>
</dbReference>